<reference evidence="3 4" key="1">
    <citation type="journal article" date="2019" name="Int. J. Syst. Evol. Microbiol.">
        <title>The Global Catalogue of Microorganisms (GCM) 10K type strain sequencing project: providing services to taxonomists for standard genome sequencing and annotation.</title>
        <authorList>
            <consortium name="The Broad Institute Genomics Platform"/>
            <consortium name="The Broad Institute Genome Sequencing Center for Infectious Disease"/>
            <person name="Wu L."/>
            <person name="Ma J."/>
        </authorList>
    </citation>
    <scope>NUCLEOTIDE SEQUENCE [LARGE SCALE GENOMIC DNA]</scope>
    <source>
        <strain evidence="3 4">JCM 10425</strain>
    </source>
</reference>
<dbReference type="Pfam" id="PF00296">
    <property type="entry name" value="Bac_luciferase"/>
    <property type="match status" value="1"/>
</dbReference>
<gene>
    <name evidence="3" type="ORF">GCM10009539_55000</name>
</gene>
<dbReference type="CDD" id="cd01097">
    <property type="entry name" value="Tetrahydromethanopterin_reductase"/>
    <property type="match status" value="1"/>
</dbReference>
<dbReference type="SUPFAM" id="SSF51679">
    <property type="entry name" value="Bacterial luciferase-like"/>
    <property type="match status" value="1"/>
</dbReference>
<dbReference type="InterPro" id="IPR050564">
    <property type="entry name" value="F420-G6PD/mer"/>
</dbReference>
<name>A0ABN0UUV2_9ACTN</name>
<dbReference type="PANTHER" id="PTHR43244">
    <property type="match status" value="1"/>
</dbReference>
<proteinExistence type="predicted"/>
<feature type="domain" description="Luciferase-like" evidence="2">
    <location>
        <begin position="12"/>
        <end position="253"/>
    </location>
</feature>
<evidence type="ECO:0000256" key="1">
    <source>
        <dbReference type="ARBA" id="ARBA00023002"/>
    </source>
</evidence>
<comment type="caution">
    <text evidence="3">The sequence shown here is derived from an EMBL/GenBank/DDBJ whole genome shotgun (WGS) entry which is preliminary data.</text>
</comment>
<keyword evidence="1" id="KW-0560">Oxidoreductase</keyword>
<dbReference type="InterPro" id="IPR011251">
    <property type="entry name" value="Luciferase-like_dom"/>
</dbReference>
<sequence>MTTLGVVFRPQVPPERLRAVARAADDAGLEELWLWEDCFWQSGIAGAAAALSATERLRVGIGLMPVPFRNPVLATLEVATLERMFPGRFLPGFGHGVQDWMGQVGARASSPLTLLRENVDAMRTLLRGEELSVDGRYVNLDRVKLDYPPEQAPPILVGAVGPKTLKLAGEHADGTILDSQKNVSDVRAAVELVRNARTAAGRTDPHTIVYMGVAVTGPDAPERLRAELDFWKYDPASGLGVAGGAEEFAAEAAKYAEAGADTMIFQPPADEPDLEGYVRFVAQEVRPLVG</sequence>
<evidence type="ECO:0000259" key="2">
    <source>
        <dbReference type="Pfam" id="PF00296"/>
    </source>
</evidence>
<dbReference type="Gene3D" id="3.20.20.30">
    <property type="entry name" value="Luciferase-like domain"/>
    <property type="match status" value="1"/>
</dbReference>
<evidence type="ECO:0000313" key="4">
    <source>
        <dbReference type="Proteomes" id="UP001500967"/>
    </source>
</evidence>
<dbReference type="PANTHER" id="PTHR43244:SF1">
    <property type="entry name" value="5,10-METHYLENETETRAHYDROMETHANOPTERIN REDUCTASE"/>
    <property type="match status" value="1"/>
</dbReference>
<protein>
    <submittedName>
        <fullName evidence="3">LLM class flavin-dependent oxidoreductase</fullName>
    </submittedName>
</protein>
<organism evidence="3 4">
    <name type="scientific">Cryptosporangium japonicum</name>
    <dbReference type="NCBI Taxonomy" id="80872"/>
    <lineage>
        <taxon>Bacteria</taxon>
        <taxon>Bacillati</taxon>
        <taxon>Actinomycetota</taxon>
        <taxon>Actinomycetes</taxon>
        <taxon>Cryptosporangiales</taxon>
        <taxon>Cryptosporangiaceae</taxon>
        <taxon>Cryptosporangium</taxon>
    </lineage>
</organism>
<evidence type="ECO:0000313" key="3">
    <source>
        <dbReference type="EMBL" id="GAA0262230.1"/>
    </source>
</evidence>
<dbReference type="RefSeq" id="WP_344651817.1">
    <property type="nucleotide sequence ID" value="NZ_BAAAGX010000022.1"/>
</dbReference>
<dbReference type="Proteomes" id="UP001500967">
    <property type="component" value="Unassembled WGS sequence"/>
</dbReference>
<dbReference type="EMBL" id="BAAAGX010000022">
    <property type="protein sequence ID" value="GAA0262230.1"/>
    <property type="molecule type" value="Genomic_DNA"/>
</dbReference>
<accession>A0ABN0UUV2</accession>
<dbReference type="InterPro" id="IPR036661">
    <property type="entry name" value="Luciferase-like_sf"/>
</dbReference>
<keyword evidence="4" id="KW-1185">Reference proteome</keyword>